<dbReference type="SUPFAM" id="SSF46785">
    <property type="entry name" value="Winged helix' DNA-binding domain"/>
    <property type="match status" value="1"/>
</dbReference>
<accession>A0ABW1TK16</accession>
<sequence length="145" mass="15808">MRYSHKLSDAVHILAYVAIYHDDDLSSAAIAASIESNPALVRRLMGALRRAELLTTQQGSATPQLARPADRISLLDVYHAVEADTPLLHVDDKTNPACIVGGNIQATLRGAYAEVQDAAERQMAAITLASLIVDIRQREQQRNHA</sequence>
<evidence type="ECO:0000313" key="2">
    <source>
        <dbReference type="Proteomes" id="UP001596191"/>
    </source>
</evidence>
<dbReference type="PROSITE" id="PS51197">
    <property type="entry name" value="HTH_RRF2_2"/>
    <property type="match status" value="1"/>
</dbReference>
<dbReference type="Gene3D" id="1.10.10.10">
    <property type="entry name" value="Winged helix-like DNA-binding domain superfamily/Winged helix DNA-binding domain"/>
    <property type="match status" value="1"/>
</dbReference>
<dbReference type="RefSeq" id="WP_125638670.1">
    <property type="nucleotide sequence ID" value="NZ_JBHSSJ010000001.1"/>
</dbReference>
<gene>
    <name evidence="1" type="ORF">ACFQET_00215</name>
</gene>
<dbReference type="PANTHER" id="PTHR33221">
    <property type="entry name" value="WINGED HELIX-TURN-HELIX TRANSCRIPTIONAL REGULATOR, RRF2 FAMILY"/>
    <property type="match status" value="1"/>
</dbReference>
<dbReference type="Proteomes" id="UP001596191">
    <property type="component" value="Unassembled WGS sequence"/>
</dbReference>
<dbReference type="InterPro" id="IPR036388">
    <property type="entry name" value="WH-like_DNA-bd_sf"/>
</dbReference>
<dbReference type="PANTHER" id="PTHR33221:SF15">
    <property type="entry name" value="HTH-TYPE TRANSCRIPTIONAL REGULATOR YWGB-RELATED"/>
    <property type="match status" value="1"/>
</dbReference>
<evidence type="ECO:0000313" key="1">
    <source>
        <dbReference type="EMBL" id="MFC6273935.1"/>
    </source>
</evidence>
<name>A0ABW1TK16_9LACO</name>
<reference evidence="2" key="1">
    <citation type="journal article" date="2019" name="Int. J. Syst. Evol. Microbiol.">
        <title>The Global Catalogue of Microorganisms (GCM) 10K type strain sequencing project: providing services to taxonomists for standard genome sequencing and annotation.</title>
        <authorList>
            <consortium name="The Broad Institute Genomics Platform"/>
            <consortium name="The Broad Institute Genome Sequencing Center for Infectious Disease"/>
            <person name="Wu L."/>
            <person name="Ma J."/>
        </authorList>
    </citation>
    <scope>NUCLEOTIDE SEQUENCE [LARGE SCALE GENOMIC DNA]</scope>
    <source>
        <strain evidence="2">CCM 8907</strain>
    </source>
</reference>
<proteinExistence type="predicted"/>
<organism evidence="1 2">
    <name type="scientific">Levilactobacillus tangyuanensis</name>
    <dbReference type="NCBI Taxonomy" id="2486021"/>
    <lineage>
        <taxon>Bacteria</taxon>
        <taxon>Bacillati</taxon>
        <taxon>Bacillota</taxon>
        <taxon>Bacilli</taxon>
        <taxon>Lactobacillales</taxon>
        <taxon>Lactobacillaceae</taxon>
        <taxon>Levilactobacillus</taxon>
    </lineage>
</organism>
<keyword evidence="2" id="KW-1185">Reference proteome</keyword>
<dbReference type="InterPro" id="IPR000944">
    <property type="entry name" value="Tscrpt_reg_Rrf2"/>
</dbReference>
<dbReference type="EMBL" id="JBHSSJ010000001">
    <property type="protein sequence ID" value="MFC6273935.1"/>
    <property type="molecule type" value="Genomic_DNA"/>
</dbReference>
<comment type="caution">
    <text evidence="1">The sequence shown here is derived from an EMBL/GenBank/DDBJ whole genome shotgun (WGS) entry which is preliminary data.</text>
</comment>
<dbReference type="Pfam" id="PF02082">
    <property type="entry name" value="Rrf2"/>
    <property type="match status" value="1"/>
</dbReference>
<protein>
    <submittedName>
        <fullName evidence="1">Rrf2 family transcriptional regulator</fullName>
    </submittedName>
</protein>
<dbReference type="InterPro" id="IPR036390">
    <property type="entry name" value="WH_DNA-bd_sf"/>
</dbReference>